<accession>A0AAJ7BFL5</accession>
<gene>
    <name evidence="6" type="primary">LOC107262772</name>
</gene>
<dbReference type="GeneID" id="107262772"/>
<keyword evidence="4" id="KW-1015">Disulfide bond</keyword>
<comment type="similarity">
    <text evidence="2">Belongs to the PET191 family.</text>
</comment>
<comment type="function">
    <text evidence="1">Involved in an early step of the mitochondrial complex IV assembly process.</text>
</comment>
<evidence type="ECO:0000256" key="3">
    <source>
        <dbReference type="ARBA" id="ARBA00021904"/>
    </source>
</evidence>
<dbReference type="AlphaFoldDB" id="A0AAJ7BFL5"/>
<keyword evidence="5" id="KW-1185">Reference proteome</keyword>
<reference evidence="6" key="1">
    <citation type="submission" date="2025-08" db="UniProtKB">
        <authorList>
            <consortium name="RefSeq"/>
        </authorList>
    </citation>
    <scope>IDENTIFICATION</scope>
</reference>
<dbReference type="KEGG" id="ccin:107262772"/>
<dbReference type="PANTHER" id="PTHR28627:SF1">
    <property type="entry name" value="CYTOCHROME C OXIDASE ASSEMBLY FACTOR 5"/>
    <property type="match status" value="1"/>
</dbReference>
<dbReference type="RefSeq" id="XP_015584796.1">
    <property type="nucleotide sequence ID" value="XM_015729310.2"/>
</dbReference>
<dbReference type="GO" id="GO:0033617">
    <property type="term" value="P:mitochondrial respiratory chain complex IV assembly"/>
    <property type="evidence" value="ECO:0007669"/>
    <property type="project" value="TreeGrafter"/>
</dbReference>
<dbReference type="PANTHER" id="PTHR28627">
    <property type="entry name" value="CYTOCHROME C OXIDASE ASSEMBLY FACTOR 5"/>
    <property type="match status" value="1"/>
</dbReference>
<evidence type="ECO:0000256" key="1">
    <source>
        <dbReference type="ARBA" id="ARBA00003186"/>
    </source>
</evidence>
<evidence type="ECO:0000313" key="5">
    <source>
        <dbReference type="Proteomes" id="UP000694920"/>
    </source>
</evidence>
<evidence type="ECO:0000313" key="6">
    <source>
        <dbReference type="RefSeq" id="XP_015584796.1"/>
    </source>
</evidence>
<dbReference type="InterPro" id="IPR018793">
    <property type="entry name" value="Cyt_c_oxidase_assmbl_Pet191"/>
</dbReference>
<evidence type="ECO:0000256" key="4">
    <source>
        <dbReference type="ARBA" id="ARBA00023157"/>
    </source>
</evidence>
<proteinExistence type="inferred from homology"/>
<sequence length="83" mass="9700">MIEYENENERLKDTSRCAGVRADLKMCLLKSDCCKVHKRTPRECLRITDGSVPEECQALRVSFFECKRSLLDGRRRFRGPKGY</sequence>
<evidence type="ECO:0000256" key="2">
    <source>
        <dbReference type="ARBA" id="ARBA00007785"/>
    </source>
</evidence>
<dbReference type="Proteomes" id="UP000694920">
    <property type="component" value="Unplaced"/>
</dbReference>
<dbReference type="GO" id="GO:0005739">
    <property type="term" value="C:mitochondrion"/>
    <property type="evidence" value="ECO:0007669"/>
    <property type="project" value="TreeGrafter"/>
</dbReference>
<name>A0AAJ7BFL5_CEPCN</name>
<organism evidence="5 6">
    <name type="scientific">Cephus cinctus</name>
    <name type="common">Wheat stem sawfly</name>
    <dbReference type="NCBI Taxonomy" id="211228"/>
    <lineage>
        <taxon>Eukaryota</taxon>
        <taxon>Metazoa</taxon>
        <taxon>Ecdysozoa</taxon>
        <taxon>Arthropoda</taxon>
        <taxon>Hexapoda</taxon>
        <taxon>Insecta</taxon>
        <taxon>Pterygota</taxon>
        <taxon>Neoptera</taxon>
        <taxon>Endopterygota</taxon>
        <taxon>Hymenoptera</taxon>
        <taxon>Cephoidea</taxon>
        <taxon>Cephidae</taxon>
        <taxon>Cephus</taxon>
    </lineage>
</organism>
<protein>
    <recommendedName>
        <fullName evidence="3">Cytochrome c oxidase assembly factor 5</fullName>
    </recommendedName>
</protein>
<dbReference type="Pfam" id="PF10203">
    <property type="entry name" value="Pet191_N"/>
    <property type="match status" value="1"/>
</dbReference>